<keyword evidence="3" id="KW-0813">Transport</keyword>
<feature type="transmembrane region" description="Helical" evidence="8">
    <location>
        <begin position="398"/>
        <end position="417"/>
    </location>
</feature>
<evidence type="ECO:0000313" key="9">
    <source>
        <dbReference type="EMBL" id="KAK5081274.1"/>
    </source>
</evidence>
<feature type="region of interest" description="Disordered" evidence="7">
    <location>
        <begin position="1"/>
        <end position="35"/>
    </location>
</feature>
<reference evidence="9 10" key="1">
    <citation type="submission" date="2023-08" db="EMBL/GenBank/DDBJ databases">
        <title>Black Yeasts Isolated from many extreme environments.</title>
        <authorList>
            <person name="Coleine C."/>
            <person name="Stajich J.E."/>
            <person name="Selbmann L."/>
        </authorList>
    </citation>
    <scope>NUCLEOTIDE SEQUENCE [LARGE SCALE GENOMIC DNA]</scope>
    <source>
        <strain evidence="9 10">CCFEE 5910</strain>
    </source>
</reference>
<evidence type="ECO:0000256" key="2">
    <source>
        <dbReference type="ARBA" id="ARBA00008335"/>
    </source>
</evidence>
<feature type="transmembrane region" description="Helical" evidence="8">
    <location>
        <begin position="179"/>
        <end position="197"/>
    </location>
</feature>
<evidence type="ECO:0000256" key="5">
    <source>
        <dbReference type="ARBA" id="ARBA00022989"/>
    </source>
</evidence>
<evidence type="ECO:0008006" key="11">
    <source>
        <dbReference type="Google" id="ProtNLM"/>
    </source>
</evidence>
<protein>
    <recommendedName>
        <fullName evidence="11">Siderophore iron transporter mirB</fullName>
    </recommendedName>
</protein>
<feature type="compositionally biased region" description="Polar residues" evidence="7">
    <location>
        <begin position="1"/>
        <end position="25"/>
    </location>
</feature>
<dbReference type="InterPro" id="IPR036259">
    <property type="entry name" value="MFS_trans_sf"/>
</dbReference>
<dbReference type="GO" id="GO:0022857">
    <property type="term" value="F:transmembrane transporter activity"/>
    <property type="evidence" value="ECO:0007669"/>
    <property type="project" value="TreeGrafter"/>
</dbReference>
<keyword evidence="5 8" id="KW-1133">Transmembrane helix</keyword>
<keyword evidence="6 8" id="KW-0472">Membrane</keyword>
<evidence type="ECO:0000256" key="1">
    <source>
        <dbReference type="ARBA" id="ARBA00004141"/>
    </source>
</evidence>
<comment type="caution">
    <text evidence="9">The sequence shown here is derived from an EMBL/GenBank/DDBJ whole genome shotgun (WGS) entry which is preliminary data.</text>
</comment>
<dbReference type="Gene3D" id="1.20.1250.20">
    <property type="entry name" value="MFS general substrate transporter like domains"/>
    <property type="match status" value="2"/>
</dbReference>
<dbReference type="AlphaFoldDB" id="A0AAN7YD59"/>
<feature type="transmembrane region" description="Helical" evidence="8">
    <location>
        <begin position="569"/>
        <end position="588"/>
    </location>
</feature>
<feature type="transmembrane region" description="Helical" evidence="8">
    <location>
        <begin position="496"/>
        <end position="519"/>
    </location>
</feature>
<accession>A0AAN7YD59</accession>
<dbReference type="SUPFAM" id="SSF103473">
    <property type="entry name" value="MFS general substrate transporter"/>
    <property type="match status" value="2"/>
</dbReference>
<comment type="subcellular location">
    <subcellularLocation>
        <location evidence="1">Membrane</location>
        <topology evidence="1">Multi-pass membrane protein</topology>
    </subcellularLocation>
</comment>
<proteinExistence type="inferred from homology"/>
<evidence type="ECO:0000256" key="6">
    <source>
        <dbReference type="ARBA" id="ARBA00023136"/>
    </source>
</evidence>
<feature type="transmembrane region" description="Helical" evidence="8">
    <location>
        <begin position="295"/>
        <end position="316"/>
    </location>
</feature>
<comment type="similarity">
    <text evidence="2">Belongs to the major facilitator superfamily.</text>
</comment>
<feature type="transmembrane region" description="Helical" evidence="8">
    <location>
        <begin position="206"/>
        <end position="226"/>
    </location>
</feature>
<name>A0AAN7YD59_9EURO</name>
<dbReference type="FunFam" id="1.20.1250.20:FF:000284">
    <property type="entry name" value="Siderophore iron transporter mirB"/>
    <property type="match status" value="1"/>
</dbReference>
<feature type="transmembrane region" description="Helical" evidence="8">
    <location>
        <begin position="83"/>
        <end position="106"/>
    </location>
</feature>
<evidence type="ECO:0000313" key="10">
    <source>
        <dbReference type="Proteomes" id="UP001309876"/>
    </source>
</evidence>
<dbReference type="Proteomes" id="UP001309876">
    <property type="component" value="Unassembled WGS sequence"/>
</dbReference>
<feature type="transmembrane region" description="Helical" evidence="8">
    <location>
        <begin position="364"/>
        <end position="392"/>
    </location>
</feature>
<dbReference type="PANTHER" id="PTHR23501">
    <property type="entry name" value="MAJOR FACILITATOR SUPERFAMILY"/>
    <property type="match status" value="1"/>
</dbReference>
<sequence>MATKSAGSNEKTTSDSVGNRSSNDVENFDEKQTPYNNAASTVDAHMAFDSSDDDSLNKVDTAAQAGVQKVQAMTQVWSKREIILAYVLMWLIQFILAFASGIIGTLTPYVTSSFQEHSLTALTSVVANLISGLWKLPYAKLMDIWGRPQALTLGVSSITLGIIMMAGCNNVATYCAAQVFFWLGYNSIGFSITVFIADSSKLKNRGLMLGFISSPYLITTWVYGLAANDIIMPGGMGLRWGFGIFAIVVPLVCAPWVILMWIKQIKAIKMGLVPAHSSTRTFGQSFVYYAREFDVIGLGLLALGLALFLLSFNLYALQPNQWRDPMIICFIIFGALLIIAFCVWEKFAPVTFVPWELLKNRTVIFTYTMAFALYIGWYVWNSYFFSLLIVLFSQPIQYATYISNTYTMGSCVCSILYGLALRKFGKLKVWSISLGAPLTILGTALMIYFRNPSQGIGYIVMCQVFIAFGGGILVISEQTTLMAVSRQQDFPALLAVESTVIYVGSAIGSTIAGAIWTGIFPTQLLQRLPADAQASYASIFGDLTVQSGYPVGTPARNAINDSYAYTQRFMLIAATAIYCTMLVSIALWQNVDVRKQKQRTVGLL</sequence>
<evidence type="ECO:0000256" key="3">
    <source>
        <dbReference type="ARBA" id="ARBA00022448"/>
    </source>
</evidence>
<evidence type="ECO:0000256" key="4">
    <source>
        <dbReference type="ARBA" id="ARBA00022692"/>
    </source>
</evidence>
<feature type="transmembrane region" description="Helical" evidence="8">
    <location>
        <begin position="238"/>
        <end position="262"/>
    </location>
</feature>
<feature type="transmembrane region" description="Helical" evidence="8">
    <location>
        <begin position="429"/>
        <end position="449"/>
    </location>
</feature>
<feature type="transmembrane region" description="Helical" evidence="8">
    <location>
        <begin position="322"/>
        <end position="344"/>
    </location>
</feature>
<feature type="transmembrane region" description="Helical" evidence="8">
    <location>
        <begin position="150"/>
        <end position="167"/>
    </location>
</feature>
<organism evidence="9 10">
    <name type="scientific">Lithohypha guttulata</name>
    <dbReference type="NCBI Taxonomy" id="1690604"/>
    <lineage>
        <taxon>Eukaryota</taxon>
        <taxon>Fungi</taxon>
        <taxon>Dikarya</taxon>
        <taxon>Ascomycota</taxon>
        <taxon>Pezizomycotina</taxon>
        <taxon>Eurotiomycetes</taxon>
        <taxon>Chaetothyriomycetidae</taxon>
        <taxon>Chaetothyriales</taxon>
        <taxon>Trichomeriaceae</taxon>
        <taxon>Lithohypha</taxon>
    </lineage>
</organism>
<dbReference type="PANTHER" id="PTHR23501:SF3">
    <property type="entry name" value="MAJOR FACILITATOR SUPERFAMILY (MFS) PROFILE DOMAIN-CONTAINING PROTEIN"/>
    <property type="match status" value="1"/>
</dbReference>
<dbReference type="EMBL" id="JAVRRJ010000010">
    <property type="protein sequence ID" value="KAK5081274.1"/>
    <property type="molecule type" value="Genomic_DNA"/>
</dbReference>
<feature type="transmembrane region" description="Helical" evidence="8">
    <location>
        <begin position="455"/>
        <end position="475"/>
    </location>
</feature>
<keyword evidence="10" id="KW-1185">Reference proteome</keyword>
<evidence type="ECO:0000256" key="7">
    <source>
        <dbReference type="SAM" id="MobiDB-lite"/>
    </source>
</evidence>
<gene>
    <name evidence="9" type="ORF">LTR05_008068</name>
</gene>
<keyword evidence="4 8" id="KW-0812">Transmembrane</keyword>
<dbReference type="GO" id="GO:0005886">
    <property type="term" value="C:plasma membrane"/>
    <property type="evidence" value="ECO:0007669"/>
    <property type="project" value="TreeGrafter"/>
</dbReference>
<evidence type="ECO:0000256" key="8">
    <source>
        <dbReference type="SAM" id="Phobius"/>
    </source>
</evidence>